<evidence type="ECO:0000256" key="2">
    <source>
        <dbReference type="ARBA" id="ARBA00012489"/>
    </source>
</evidence>
<dbReference type="SUPFAM" id="SSF48452">
    <property type="entry name" value="TPR-like"/>
    <property type="match status" value="2"/>
</dbReference>
<dbReference type="PROSITE" id="PS51700">
    <property type="entry name" value="SEPARIN"/>
    <property type="match status" value="1"/>
</dbReference>
<dbReference type="PANTHER" id="PTHR12792">
    <property type="entry name" value="EXTRA SPINDLE POLES 1-RELATED"/>
    <property type="match status" value="1"/>
</dbReference>
<evidence type="ECO:0000259" key="6">
    <source>
        <dbReference type="PROSITE" id="PS51700"/>
    </source>
</evidence>
<dbReference type="EMBL" id="JAANIU010000603">
    <property type="protein sequence ID" value="KAG1571186.1"/>
    <property type="molecule type" value="Genomic_DNA"/>
</dbReference>
<dbReference type="SMART" id="SM00028">
    <property type="entry name" value="TPR"/>
    <property type="match status" value="5"/>
</dbReference>
<feature type="region of interest" description="Disordered" evidence="5">
    <location>
        <begin position="1484"/>
        <end position="1517"/>
    </location>
</feature>
<dbReference type="InterPro" id="IPR005314">
    <property type="entry name" value="Peptidase_C50"/>
</dbReference>
<keyword evidence="4" id="KW-0159">Chromosome partition</keyword>
<dbReference type="Pfam" id="PF03568">
    <property type="entry name" value="Separin_C"/>
    <property type="match status" value="1"/>
</dbReference>
<dbReference type="GO" id="GO:0005737">
    <property type="term" value="C:cytoplasm"/>
    <property type="evidence" value="ECO:0007669"/>
    <property type="project" value="TreeGrafter"/>
</dbReference>
<dbReference type="GO" id="GO:0072686">
    <property type="term" value="C:mitotic spindle"/>
    <property type="evidence" value="ECO:0007669"/>
    <property type="project" value="TreeGrafter"/>
</dbReference>
<comment type="caution">
    <text evidence="7">The sequence shown here is derived from an EMBL/GenBank/DDBJ whole genome shotgun (WGS) entry which is preliminary data.</text>
</comment>
<evidence type="ECO:0000313" key="8">
    <source>
        <dbReference type="Proteomes" id="UP000740926"/>
    </source>
</evidence>
<dbReference type="Proteomes" id="UP000740926">
    <property type="component" value="Unassembled WGS sequence"/>
</dbReference>
<protein>
    <recommendedName>
        <fullName evidence="2">separase</fullName>
        <ecNumber evidence="2">3.4.22.49</ecNumber>
    </recommendedName>
</protein>
<dbReference type="EC" id="3.4.22.49" evidence="2"/>
<accession>A0A9P6Z615</accession>
<organism evidence="7 8">
    <name type="scientific">Rhizopus delemar</name>
    <dbReference type="NCBI Taxonomy" id="936053"/>
    <lineage>
        <taxon>Eukaryota</taxon>
        <taxon>Fungi</taxon>
        <taxon>Fungi incertae sedis</taxon>
        <taxon>Mucoromycota</taxon>
        <taxon>Mucoromycotina</taxon>
        <taxon>Mucoromycetes</taxon>
        <taxon>Mucorales</taxon>
        <taxon>Mucorineae</taxon>
        <taxon>Rhizopodaceae</taxon>
        <taxon>Rhizopus</taxon>
    </lineage>
</organism>
<evidence type="ECO:0000256" key="1">
    <source>
        <dbReference type="ARBA" id="ARBA00000451"/>
    </source>
</evidence>
<proteinExistence type="predicted"/>
<evidence type="ECO:0000256" key="3">
    <source>
        <dbReference type="ARBA" id="ARBA00022801"/>
    </source>
</evidence>
<name>A0A9P6Z615_9FUNG</name>
<evidence type="ECO:0000256" key="4">
    <source>
        <dbReference type="ARBA" id="ARBA00022829"/>
    </source>
</evidence>
<feature type="domain" description="Peptidase C50" evidence="6">
    <location>
        <begin position="1850"/>
        <end position="1945"/>
    </location>
</feature>
<keyword evidence="3" id="KW-0378">Hydrolase</keyword>
<dbReference type="InterPro" id="IPR019734">
    <property type="entry name" value="TPR_rpt"/>
</dbReference>
<dbReference type="GO" id="GO:0051307">
    <property type="term" value="P:meiotic chromosome separation"/>
    <property type="evidence" value="ECO:0007669"/>
    <property type="project" value="TreeGrafter"/>
</dbReference>
<dbReference type="InterPro" id="IPR030397">
    <property type="entry name" value="SEPARIN_core_dom"/>
</dbReference>
<dbReference type="PANTHER" id="PTHR12792:SF0">
    <property type="entry name" value="SEPARIN"/>
    <property type="match status" value="1"/>
</dbReference>
<sequence length="2026" mass="230889">MTASHADILSNLKNYSSCNDDLAITVRRTVLEPFQVDLSRPESIKPSPSPQAFKQMAVRLAPLAMRIVNQNSETFTKLKKENLSKDLYTVAVNCLIDSSFYALTALRHMNTLTTLKPLDIEKTTSNIISKIVDLGEYGRALHELAKFRLLLASVMKVSLSSSKSSKDNNKSIKTASSISGHLSALRESSTNTIGNSLSNSIVPEVIISNQWEQDTINKYHDLFQFPLDTTVNDRTMILLVLAYQMNCIRCFCELKDGALAKCIPYLFEKPGNFLDWCKQLLSVDSAIASKQLDGIQKILSKVAKSYPQNEENAYYSYTLQCLALKSFLVSKTKPLKSILDHFVRCSLTYEKATNRTNFQYIQKHCEIFLQSFEPNAKDILELNSYFVLCDFYAYVSRKLKSYKGAFYAYKHMIRPIRIMIGKPDKHAYYYAAYAATAKLSLGSVQMDKMVLDHIYIDISTTFKEAVSCIELMQSTIDNVQSQDDQSAQALLAFCKSADSFRQSSKRFYEFVLDKAIHNVTVSANDPFRTPPRAGEMVTPSDFGTWNAVIPQLNKMLQSFSDCISSGIRMIKTKFADFKQKFQMDAIMTTFVDIMILLARIQFKVKDESTYYKALEYLHKAEDLCVIMKYNAGYSWISGSYYSMGTAMIKVDMYSKAIYPIRKSCTLLEKSIECDNSDESKLELSTRYEILGTCCFKNKDYEDAGKAYRLGLRQIPTSKIKNFVDQGNSIAVSTIMENDRLIPKLMDRFLRTSIIDPKQESVTFASEHLDLSNFNLIQQSIIYECELKVWSILSLKTKLNRFQLFIAEKLLEVYEPTSYPLRRARILLERVRIERSNNNDRHSCLRNALKCAIEAYELLKLSEYAEDGNLLYYRRHYLALATSWIAICGHELKEKVPCSFSLPIQHWGVLLKNINAVYDSSITSLADKQQVYSEIDDVDKLYAHLQMLADLFGIIGQYTYQINALRLLLKLNNGFRNTKVDHISESIIITCEIAKIYCTLGYTRKALNEYNQAKKAISDNKCNAFAELTFLVGYSQYLAIISEFDKRLMDESKNTQQTSKQFVTRSIILSEAYIAKSMLRSNTLDNAINNTTTALQILNRCIKTFQNEEREAGPVLDPFSEDGTKKKHEVQSVSKAAFRESQWKLAEKTGKCMEIICELYLTKGSWNEAKYFVRQGIGLAQRLQSKSMLYYAYICSSDFNLRYGALDESEKDLEKALQYKPDNHNSLHNQVKLNISMANLAIAKKMYDEAIVMYDEANKALETLSDSKYIVTLEKLADVKEDTKSNDDMDIDTKNECVPLQRMQTSNVIQKATVYAYKDEHTTGVSLLEALEDSGLIFDEFQFNTTMGHLKLKLTLDEISKHNSLKQQDIKCLPAMNYISRVARHRIVEDDGNINDKLRDLWDKLTYSLEKMMIAFQSGINRERLMAVNRLCNDTGFAIFLKNQIEIKTRELVNNNAWSSAYYLEMAKGLHARRLTQTCLTEKVQKMSGYKPPSENSWPPDETENEHKKSRLSTPSTTPDWLQSHLLTLSEHYSKDHLLDDAQFQQAYVDIIPDNWTICSLTMDLEHNTLYAVQLRAGEAPFVIKIPLSRITKKLGSDQNTCSSFQEAEAELKSIIQESDDTIQYSAQCKRPEEVKQWWAKRSSLDSRLETLLARVQEWFGGFKGILSGQRNESLEDLKKFCEQLNELVHKIVMKLSSKKAKVEFSLHFCRIVLQLGQCPNAKELEDIAYFALSCYEDHSIYINFDQVSNEIIKGLSNIISSYHNNVARKGIDADSSMPNDHVILILDKYMQILPMENIPILRKQAVSRLPCLSFLRDRILYAQSKKPPNSSGDNKMKNKKNAGNDLHLSKKNTFYVLNPSGDLVDTQKEFEALFKSFPQWGGIVGTAPMELQCKDALQSRDLYMYFGHSAGQSFLRGNIVRNLPKCAVSLLMGCSSGRMETNGEYDPHGYILNYLVAGSPAVVGNLWDVTDRSIDNVTKHMLETWGAIDKSKGKSLVQAVVESRDKCNLKYLIGAAPVVYGVPVYL</sequence>
<dbReference type="InterPro" id="IPR011990">
    <property type="entry name" value="TPR-like_helical_dom_sf"/>
</dbReference>
<dbReference type="GO" id="GO:0004197">
    <property type="term" value="F:cysteine-type endopeptidase activity"/>
    <property type="evidence" value="ECO:0007669"/>
    <property type="project" value="InterPro"/>
</dbReference>
<evidence type="ECO:0000256" key="5">
    <source>
        <dbReference type="SAM" id="MobiDB-lite"/>
    </source>
</evidence>
<gene>
    <name evidence="7" type="ORF">G6F50_004828</name>
</gene>
<reference evidence="7 8" key="1">
    <citation type="journal article" date="2020" name="Microb. Genom.">
        <title>Genetic diversity of clinical and environmental Mucorales isolates obtained from an investigation of mucormycosis cases among solid organ transplant recipients.</title>
        <authorList>
            <person name="Nguyen M.H."/>
            <person name="Kaul D."/>
            <person name="Muto C."/>
            <person name="Cheng S.J."/>
            <person name="Richter R.A."/>
            <person name="Bruno V.M."/>
            <person name="Liu G."/>
            <person name="Beyhan S."/>
            <person name="Sundermann A.J."/>
            <person name="Mounaud S."/>
            <person name="Pasculle A.W."/>
            <person name="Nierman W.C."/>
            <person name="Driscoll E."/>
            <person name="Cumbie R."/>
            <person name="Clancy C.J."/>
            <person name="Dupont C.L."/>
        </authorList>
    </citation>
    <scope>NUCLEOTIDE SEQUENCE [LARGE SCALE GENOMIC DNA]</scope>
    <source>
        <strain evidence="7 8">GL24</strain>
    </source>
</reference>
<feature type="region of interest" description="Disordered" evidence="5">
    <location>
        <begin position="1824"/>
        <end position="1845"/>
    </location>
</feature>
<dbReference type="GO" id="GO:0006508">
    <property type="term" value="P:proteolysis"/>
    <property type="evidence" value="ECO:0007669"/>
    <property type="project" value="InterPro"/>
</dbReference>
<evidence type="ECO:0000313" key="7">
    <source>
        <dbReference type="EMBL" id="KAG1571186.1"/>
    </source>
</evidence>
<keyword evidence="8" id="KW-1185">Reference proteome</keyword>
<dbReference type="GO" id="GO:0005634">
    <property type="term" value="C:nucleus"/>
    <property type="evidence" value="ECO:0007669"/>
    <property type="project" value="InterPro"/>
</dbReference>
<dbReference type="Gene3D" id="1.25.40.10">
    <property type="entry name" value="Tetratricopeptide repeat domain"/>
    <property type="match status" value="2"/>
</dbReference>
<comment type="catalytic activity">
    <reaction evidence="1">
        <text>All bonds known to be hydrolyzed by this endopeptidase have arginine in P1 and an acidic residue in P4. P6 is often occupied by an acidic residue or by a hydroxy-amino-acid residue, the phosphorylation of which enhances cleavage.</text>
        <dbReference type="EC" id="3.4.22.49"/>
    </reaction>
</comment>